<evidence type="ECO:0000259" key="11">
    <source>
        <dbReference type="PROSITE" id="PS50109"/>
    </source>
</evidence>
<dbReference type="CDD" id="cd00082">
    <property type="entry name" value="HisKA"/>
    <property type="match status" value="1"/>
</dbReference>
<dbReference type="Proteomes" id="UP001589608">
    <property type="component" value="Unassembled WGS sequence"/>
</dbReference>
<dbReference type="SMART" id="SM00388">
    <property type="entry name" value="HisKA"/>
    <property type="match status" value="1"/>
</dbReference>
<dbReference type="InterPro" id="IPR036097">
    <property type="entry name" value="HisK_dim/P_sf"/>
</dbReference>
<protein>
    <recommendedName>
        <fullName evidence="10">Sensor-like histidine kinase SenX3</fullName>
        <ecNumber evidence="3">2.7.13.3</ecNumber>
    </recommendedName>
</protein>
<keyword evidence="4" id="KW-0597">Phosphoprotein</keyword>
<dbReference type="InterPro" id="IPR005467">
    <property type="entry name" value="His_kinase_dom"/>
</dbReference>
<dbReference type="PRINTS" id="PR00344">
    <property type="entry name" value="BCTRLSENSOR"/>
</dbReference>
<organism evidence="12 13">
    <name type="scientific">Dactylosporangium vinaceum</name>
    <dbReference type="NCBI Taxonomy" id="53362"/>
    <lineage>
        <taxon>Bacteria</taxon>
        <taxon>Bacillati</taxon>
        <taxon>Actinomycetota</taxon>
        <taxon>Actinomycetes</taxon>
        <taxon>Micromonosporales</taxon>
        <taxon>Micromonosporaceae</taxon>
        <taxon>Dactylosporangium</taxon>
    </lineage>
</organism>
<dbReference type="PANTHER" id="PTHR42878">
    <property type="entry name" value="TWO-COMPONENT HISTIDINE KINASE"/>
    <property type="match status" value="1"/>
</dbReference>
<feature type="domain" description="Histidine kinase" evidence="11">
    <location>
        <begin position="11"/>
        <end position="252"/>
    </location>
</feature>
<evidence type="ECO:0000256" key="9">
    <source>
        <dbReference type="ARBA" id="ARBA00023012"/>
    </source>
</evidence>
<evidence type="ECO:0000256" key="8">
    <source>
        <dbReference type="ARBA" id="ARBA00022840"/>
    </source>
</evidence>
<evidence type="ECO:0000313" key="13">
    <source>
        <dbReference type="Proteomes" id="UP001589608"/>
    </source>
</evidence>
<dbReference type="RefSeq" id="WP_223103041.1">
    <property type="nucleotide sequence ID" value="NZ_CP061913.1"/>
</dbReference>
<reference evidence="12 13" key="1">
    <citation type="submission" date="2024-09" db="EMBL/GenBank/DDBJ databases">
        <authorList>
            <person name="Sun Q."/>
            <person name="Mori K."/>
        </authorList>
    </citation>
    <scope>NUCLEOTIDE SEQUENCE [LARGE SCALE GENOMIC DNA]</scope>
    <source>
        <strain evidence="12 13">JCM 3307</strain>
    </source>
</reference>
<dbReference type="InterPro" id="IPR003594">
    <property type="entry name" value="HATPase_dom"/>
</dbReference>
<dbReference type="InterPro" id="IPR004358">
    <property type="entry name" value="Sig_transdc_His_kin-like_C"/>
</dbReference>
<proteinExistence type="predicted"/>
<keyword evidence="6" id="KW-0547">Nucleotide-binding</keyword>
<dbReference type="Pfam" id="PF00512">
    <property type="entry name" value="HisKA"/>
    <property type="match status" value="1"/>
</dbReference>
<dbReference type="Gene3D" id="3.30.565.10">
    <property type="entry name" value="Histidine kinase-like ATPase, C-terminal domain"/>
    <property type="match status" value="2"/>
</dbReference>
<name>A0ABV5M1J1_9ACTN</name>
<dbReference type="InterPro" id="IPR036890">
    <property type="entry name" value="HATPase_C_sf"/>
</dbReference>
<dbReference type="InterPro" id="IPR003661">
    <property type="entry name" value="HisK_dim/P_dom"/>
</dbReference>
<keyword evidence="9" id="KW-0902">Two-component regulatory system</keyword>
<dbReference type="GO" id="GO:0016301">
    <property type="term" value="F:kinase activity"/>
    <property type="evidence" value="ECO:0007669"/>
    <property type="project" value="UniProtKB-KW"/>
</dbReference>
<dbReference type="SUPFAM" id="SSF47384">
    <property type="entry name" value="Homodimeric domain of signal transducing histidine kinase"/>
    <property type="match status" value="1"/>
</dbReference>
<evidence type="ECO:0000256" key="4">
    <source>
        <dbReference type="ARBA" id="ARBA00022553"/>
    </source>
</evidence>
<dbReference type="EMBL" id="JBHMCA010000018">
    <property type="protein sequence ID" value="MFB9442729.1"/>
    <property type="molecule type" value="Genomic_DNA"/>
</dbReference>
<evidence type="ECO:0000256" key="6">
    <source>
        <dbReference type="ARBA" id="ARBA00022741"/>
    </source>
</evidence>
<comment type="subcellular location">
    <subcellularLocation>
        <location evidence="2">Cell membrane</location>
    </subcellularLocation>
</comment>
<sequence length="272" mass="27557">MPPAQAELLQLAAHELRTPLTSIRGYSELLATGRAGELTDQQQRMASLIDLCAGKVYATIEALIVLTGIGDGTFGLAVEPTRLAPLAVRVAAEVATRARVAGVAIDVAVADDVTLLADPRHLQRALAELLGTAIDLAPRDGTVRLAASTNPAASPVSPHPAASAVATHPAPAVPVPAATHLVVTCPPGGPAAGEQLALYDRCLCAAPALADLEGPGLGLAVAHAVVAHHGGTIAATADDTGVTVTVTLPSAPPDDPSHIVLRRRAFSRSPRG</sequence>
<evidence type="ECO:0000256" key="7">
    <source>
        <dbReference type="ARBA" id="ARBA00022777"/>
    </source>
</evidence>
<gene>
    <name evidence="12" type="ORF">ACFFTR_06485</name>
</gene>
<dbReference type="SMART" id="SM00387">
    <property type="entry name" value="HATPase_c"/>
    <property type="match status" value="1"/>
</dbReference>
<dbReference type="Gene3D" id="1.10.287.130">
    <property type="match status" value="1"/>
</dbReference>
<keyword evidence="8" id="KW-0067">ATP-binding</keyword>
<evidence type="ECO:0000256" key="2">
    <source>
        <dbReference type="ARBA" id="ARBA00004236"/>
    </source>
</evidence>
<dbReference type="EC" id="2.7.13.3" evidence="3"/>
<keyword evidence="7 12" id="KW-0418">Kinase</keyword>
<comment type="catalytic activity">
    <reaction evidence="1">
        <text>ATP + protein L-histidine = ADP + protein N-phospho-L-histidine.</text>
        <dbReference type="EC" id="2.7.13.3"/>
    </reaction>
</comment>
<accession>A0ABV5M1J1</accession>
<comment type="caution">
    <text evidence="12">The sequence shown here is derived from an EMBL/GenBank/DDBJ whole genome shotgun (WGS) entry which is preliminary data.</text>
</comment>
<evidence type="ECO:0000256" key="10">
    <source>
        <dbReference type="ARBA" id="ARBA00039401"/>
    </source>
</evidence>
<dbReference type="PANTHER" id="PTHR42878:SF7">
    <property type="entry name" value="SENSOR HISTIDINE KINASE GLRK"/>
    <property type="match status" value="1"/>
</dbReference>
<evidence type="ECO:0000256" key="1">
    <source>
        <dbReference type="ARBA" id="ARBA00000085"/>
    </source>
</evidence>
<evidence type="ECO:0000313" key="12">
    <source>
        <dbReference type="EMBL" id="MFB9442729.1"/>
    </source>
</evidence>
<evidence type="ECO:0000256" key="5">
    <source>
        <dbReference type="ARBA" id="ARBA00022679"/>
    </source>
</evidence>
<dbReference type="InterPro" id="IPR050351">
    <property type="entry name" value="BphY/WalK/GraS-like"/>
</dbReference>
<dbReference type="PROSITE" id="PS50109">
    <property type="entry name" value="HIS_KIN"/>
    <property type="match status" value="1"/>
</dbReference>
<keyword evidence="13" id="KW-1185">Reference proteome</keyword>
<keyword evidence="5" id="KW-0808">Transferase</keyword>
<dbReference type="SUPFAM" id="SSF55874">
    <property type="entry name" value="ATPase domain of HSP90 chaperone/DNA topoisomerase II/histidine kinase"/>
    <property type="match status" value="1"/>
</dbReference>
<evidence type="ECO:0000256" key="3">
    <source>
        <dbReference type="ARBA" id="ARBA00012438"/>
    </source>
</evidence>